<dbReference type="InterPro" id="IPR001343">
    <property type="entry name" value="Hemolysn_Ca-bd"/>
</dbReference>
<dbReference type="Gene3D" id="2.150.10.10">
    <property type="entry name" value="Serralysin-like metalloprotease, C-terminal"/>
    <property type="match status" value="1"/>
</dbReference>
<dbReference type="PANTHER" id="PTHR38340:SF1">
    <property type="entry name" value="S-LAYER PROTEIN"/>
    <property type="match status" value="1"/>
</dbReference>
<sequence>RGQDKIDVRNLNINDWATLQLLISNDGQDNALITTFSSGSQSRIKLLNINPNLLQASDFIFNTVNLNQTIEGTNFADQLFGGLGNDTLRGFNGNDVLFGEQGDDRFEGGRGDDTFYGGAGNDVFNLEQLQDNDVVIDFVRGQD</sequence>
<dbReference type="RefSeq" id="WP_422822548.1">
    <property type="nucleotide sequence ID" value="NZ_JACKZP010000254.1"/>
</dbReference>
<dbReference type="Proteomes" id="UP000570851">
    <property type="component" value="Unassembled WGS sequence"/>
</dbReference>
<dbReference type="PANTHER" id="PTHR38340">
    <property type="entry name" value="S-LAYER PROTEIN"/>
    <property type="match status" value="1"/>
</dbReference>
<comment type="subcellular location">
    <subcellularLocation>
        <location evidence="1">Secreted</location>
    </subcellularLocation>
</comment>
<protein>
    <submittedName>
        <fullName evidence="3">Sodium:calcium exchanger</fullName>
    </submittedName>
</protein>
<evidence type="ECO:0000313" key="4">
    <source>
        <dbReference type="Proteomes" id="UP000570851"/>
    </source>
</evidence>
<dbReference type="InterPro" id="IPR011049">
    <property type="entry name" value="Serralysin-like_metalloprot_C"/>
</dbReference>
<comment type="caution">
    <text evidence="3">The sequence shown here is derived from an EMBL/GenBank/DDBJ whole genome shotgun (WGS) entry which is preliminary data.</text>
</comment>
<accession>A0ABR6SGB8</accession>
<feature type="non-terminal residue" evidence="3">
    <location>
        <position position="143"/>
    </location>
</feature>
<dbReference type="Pfam" id="PF00353">
    <property type="entry name" value="HemolysinCabind"/>
    <property type="match status" value="1"/>
</dbReference>
<evidence type="ECO:0000256" key="1">
    <source>
        <dbReference type="ARBA" id="ARBA00004613"/>
    </source>
</evidence>
<dbReference type="PRINTS" id="PR00313">
    <property type="entry name" value="CABNDNGRPT"/>
</dbReference>
<evidence type="ECO:0000313" key="3">
    <source>
        <dbReference type="EMBL" id="MBC1305444.1"/>
    </source>
</evidence>
<proteinExistence type="predicted"/>
<dbReference type="InterPro" id="IPR050557">
    <property type="entry name" value="RTX_toxin/Mannuronan_C5-epim"/>
</dbReference>
<dbReference type="EMBL" id="JACKZP010000254">
    <property type="protein sequence ID" value="MBC1305444.1"/>
    <property type="molecule type" value="Genomic_DNA"/>
</dbReference>
<evidence type="ECO:0000256" key="2">
    <source>
        <dbReference type="ARBA" id="ARBA00022525"/>
    </source>
</evidence>
<keyword evidence="2" id="KW-0964">Secreted</keyword>
<name>A0ABR6SGB8_ANAVA</name>
<keyword evidence="4" id="KW-1185">Reference proteome</keyword>
<feature type="non-terminal residue" evidence="3">
    <location>
        <position position="1"/>
    </location>
</feature>
<reference evidence="3 4" key="1">
    <citation type="submission" date="2019-11" db="EMBL/GenBank/DDBJ databases">
        <title>Comparison of genomes from free-living endosymbiotic cyanobacteria isolated from Azolla.</title>
        <authorList>
            <person name="Thiel T."/>
            <person name="Pratte B."/>
        </authorList>
    </citation>
    <scope>NUCLEOTIDE SEQUENCE [LARGE SCALE GENOMIC DNA]</scope>
    <source>
        <strain evidence="3 4">N2B</strain>
    </source>
</reference>
<organism evidence="3 4">
    <name type="scientific">Trichormus variabilis N2B</name>
    <dbReference type="NCBI Taxonomy" id="2681315"/>
    <lineage>
        <taxon>Bacteria</taxon>
        <taxon>Bacillati</taxon>
        <taxon>Cyanobacteriota</taxon>
        <taxon>Cyanophyceae</taxon>
        <taxon>Nostocales</taxon>
        <taxon>Nostocaceae</taxon>
        <taxon>Trichormus</taxon>
    </lineage>
</organism>
<gene>
    <name evidence="3" type="ORF">GNE12_26465</name>
</gene>
<dbReference type="SUPFAM" id="SSF51120">
    <property type="entry name" value="beta-Roll"/>
    <property type="match status" value="1"/>
</dbReference>